<accession>A0ACD5TVF9</accession>
<sequence>MARSSGDVVWWTKRISALARSGRAAEAVAEFSRMDAAPNALTLASVLPACAKLRNLILGRAIHGFWLRRGGGPGANPILDNAVLDVYAKCGALRSARSLFDGMPDRDVFSWTAMVWGLARSESPQDAVAMFRAMLSDGEDAPPNEATIVSVLHAVASTGSLACGKALHSYALKRGLGGEQVVGNALIDAYAKCGEARLAFEVFDQLPDKEDLVSWATVMRAMAVDGRCREALQLFSLMLRRGVRPDGTVFLALLYACCHVGLVDQALNILGAMRRVYGIKPWTAHYTCVLDACGRAGHHEGAAEIFRRMPMYMGRDQQVLGAYCSHASSGKANGVSNERFWERFVDGTVDAGGGTYALMSKSLADAGRWDDACAVRETMAARRIEKTAACTWIEA</sequence>
<reference evidence="1" key="1">
    <citation type="submission" date="2021-05" db="EMBL/GenBank/DDBJ databases">
        <authorList>
            <person name="Scholz U."/>
            <person name="Mascher M."/>
            <person name="Fiebig A."/>
        </authorList>
    </citation>
    <scope>NUCLEOTIDE SEQUENCE [LARGE SCALE GENOMIC DNA]</scope>
</reference>
<organism evidence="1 2">
    <name type="scientific">Avena sativa</name>
    <name type="common">Oat</name>
    <dbReference type="NCBI Taxonomy" id="4498"/>
    <lineage>
        <taxon>Eukaryota</taxon>
        <taxon>Viridiplantae</taxon>
        <taxon>Streptophyta</taxon>
        <taxon>Embryophyta</taxon>
        <taxon>Tracheophyta</taxon>
        <taxon>Spermatophyta</taxon>
        <taxon>Magnoliopsida</taxon>
        <taxon>Liliopsida</taxon>
        <taxon>Poales</taxon>
        <taxon>Poaceae</taxon>
        <taxon>BOP clade</taxon>
        <taxon>Pooideae</taxon>
        <taxon>Poodae</taxon>
        <taxon>Poeae</taxon>
        <taxon>Poeae Chloroplast Group 1 (Aveneae type)</taxon>
        <taxon>Aveninae</taxon>
        <taxon>Avena</taxon>
    </lineage>
</organism>
<dbReference type="EnsemblPlants" id="AVESA.00010b.r2.1DG0134520.1">
    <property type="protein sequence ID" value="AVESA.00010b.r2.1DG0134520.1.CDS.1"/>
    <property type="gene ID" value="AVESA.00010b.r2.1DG0134520"/>
</dbReference>
<evidence type="ECO:0000313" key="1">
    <source>
        <dbReference type="EnsemblPlants" id="AVESA.00010b.r2.1DG0134520.1.CDS.1"/>
    </source>
</evidence>
<dbReference type="Proteomes" id="UP001732700">
    <property type="component" value="Chromosome 1D"/>
</dbReference>
<evidence type="ECO:0000313" key="2">
    <source>
        <dbReference type="Proteomes" id="UP001732700"/>
    </source>
</evidence>
<reference evidence="1" key="2">
    <citation type="submission" date="2025-09" db="UniProtKB">
        <authorList>
            <consortium name="EnsemblPlants"/>
        </authorList>
    </citation>
    <scope>IDENTIFICATION</scope>
</reference>
<name>A0ACD5TVF9_AVESA</name>
<proteinExistence type="predicted"/>
<protein>
    <submittedName>
        <fullName evidence="1">Uncharacterized protein</fullName>
    </submittedName>
</protein>
<keyword evidence="2" id="KW-1185">Reference proteome</keyword>